<dbReference type="InterPro" id="IPR050182">
    <property type="entry name" value="Cytochrome_P450_fam2"/>
</dbReference>
<organism evidence="4 5">
    <name type="scientific">Baryphthengus martii</name>
    <name type="common">Rufous motmot</name>
    <dbReference type="NCBI Taxonomy" id="176943"/>
    <lineage>
        <taxon>Eukaryota</taxon>
        <taxon>Metazoa</taxon>
        <taxon>Chordata</taxon>
        <taxon>Craniata</taxon>
        <taxon>Vertebrata</taxon>
        <taxon>Euteleostomi</taxon>
        <taxon>Archelosauria</taxon>
        <taxon>Archosauria</taxon>
        <taxon>Dinosauria</taxon>
        <taxon>Saurischia</taxon>
        <taxon>Theropoda</taxon>
        <taxon>Coelurosauria</taxon>
        <taxon>Aves</taxon>
        <taxon>Neognathae</taxon>
        <taxon>Neoaves</taxon>
        <taxon>Telluraves</taxon>
        <taxon>Coraciimorphae</taxon>
        <taxon>Coraciiformes</taxon>
        <taxon>Momotidae</taxon>
        <taxon>Baryphthengus</taxon>
    </lineage>
</organism>
<dbReference type="InterPro" id="IPR036396">
    <property type="entry name" value="Cyt_P450_sf"/>
</dbReference>
<dbReference type="PANTHER" id="PTHR24300:SF424">
    <property type="entry name" value="CYTOCHROME P450"/>
    <property type="match status" value="1"/>
</dbReference>
<keyword evidence="5" id="KW-1185">Reference proteome</keyword>
<dbReference type="GO" id="GO:0008392">
    <property type="term" value="F:arachidonate epoxygenase activity"/>
    <property type="evidence" value="ECO:0007669"/>
    <property type="project" value="TreeGrafter"/>
</dbReference>
<reference evidence="4 5" key="1">
    <citation type="submission" date="2019-09" db="EMBL/GenBank/DDBJ databases">
        <title>Bird 10,000 Genomes (B10K) Project - Family phase.</title>
        <authorList>
            <person name="Zhang G."/>
        </authorList>
    </citation>
    <scope>NUCLEOTIDE SEQUENCE [LARGE SCALE GENOMIC DNA]</scope>
    <source>
        <strain evidence="4">B10K-DU-001-21</strain>
        <tissue evidence="4">Muscle</tissue>
    </source>
</reference>
<protein>
    <submittedName>
        <fullName evidence="4">CP2G1 protein</fullName>
    </submittedName>
</protein>
<dbReference type="GO" id="GO:0005506">
    <property type="term" value="F:iron ion binding"/>
    <property type="evidence" value="ECO:0007669"/>
    <property type="project" value="InterPro"/>
</dbReference>
<gene>
    <name evidence="4" type="primary">Cyp2g1</name>
    <name evidence="4" type="ORF">BARMAR_R14539</name>
</gene>
<dbReference type="GO" id="GO:0005737">
    <property type="term" value="C:cytoplasm"/>
    <property type="evidence" value="ECO:0007669"/>
    <property type="project" value="TreeGrafter"/>
</dbReference>
<dbReference type="InterPro" id="IPR001128">
    <property type="entry name" value="Cyt_P450"/>
</dbReference>
<dbReference type="PANTHER" id="PTHR24300">
    <property type="entry name" value="CYTOCHROME P450 508A4-RELATED"/>
    <property type="match status" value="1"/>
</dbReference>
<dbReference type="GO" id="GO:0016712">
    <property type="term" value="F:oxidoreductase activity, acting on paired donors, with incorporation or reduction of molecular oxygen, reduced flavin or flavoprotein as one donor, and incorporation of one atom of oxygen"/>
    <property type="evidence" value="ECO:0007669"/>
    <property type="project" value="TreeGrafter"/>
</dbReference>
<comment type="similarity">
    <text evidence="1">Belongs to the cytochrome P450 family.</text>
</comment>
<proteinExistence type="inferred from homology"/>
<name>A0A7K9E847_BARMA</name>
<dbReference type="Pfam" id="PF00067">
    <property type="entry name" value="p450"/>
    <property type="match status" value="1"/>
</dbReference>
<dbReference type="AlphaFoldDB" id="A0A7K9E847"/>
<dbReference type="Gene3D" id="1.10.630.10">
    <property type="entry name" value="Cytochrome P450"/>
    <property type="match status" value="1"/>
</dbReference>
<feature type="non-terminal residue" evidence="4">
    <location>
        <position position="103"/>
    </location>
</feature>
<dbReference type="GO" id="GO:0020037">
    <property type="term" value="F:heme binding"/>
    <property type="evidence" value="ECO:0007669"/>
    <property type="project" value="InterPro"/>
</dbReference>
<evidence type="ECO:0000313" key="5">
    <source>
        <dbReference type="Proteomes" id="UP000578343"/>
    </source>
</evidence>
<evidence type="ECO:0000313" key="4">
    <source>
        <dbReference type="EMBL" id="NXG72839.1"/>
    </source>
</evidence>
<dbReference type="Proteomes" id="UP000578343">
    <property type="component" value="Unassembled WGS sequence"/>
</dbReference>
<dbReference type="GO" id="GO:0019373">
    <property type="term" value="P:epoxygenase P450 pathway"/>
    <property type="evidence" value="ECO:0007669"/>
    <property type="project" value="TreeGrafter"/>
</dbReference>
<evidence type="ECO:0000256" key="3">
    <source>
        <dbReference type="ARBA" id="ARBA00023004"/>
    </source>
</evidence>
<evidence type="ECO:0000256" key="1">
    <source>
        <dbReference type="ARBA" id="ARBA00010617"/>
    </source>
</evidence>
<keyword evidence="2" id="KW-0479">Metal-binding</keyword>
<feature type="non-terminal residue" evidence="4">
    <location>
        <position position="1"/>
    </location>
</feature>
<dbReference type="SUPFAM" id="SSF48264">
    <property type="entry name" value="Cytochrome P450"/>
    <property type="match status" value="1"/>
</dbReference>
<comment type="caution">
    <text evidence="4">The sequence shown here is derived from an EMBL/GenBank/DDBJ whole genome shotgun (WGS) entry which is preliminary data.</text>
</comment>
<evidence type="ECO:0000256" key="2">
    <source>
        <dbReference type="ARBA" id="ARBA00022723"/>
    </source>
</evidence>
<sequence length="103" mass="12260">NIICSIVFGRRFDYRDEEFLELLRMMNESFREISTPWSQLYDLAESVLQYLPGPHLKIPRLLAKMRSFIARRVKGNAQSLEPDHPRDFIDCFLLQMEKVSREP</sequence>
<dbReference type="EMBL" id="VWZK01008776">
    <property type="protein sequence ID" value="NXG72839.1"/>
    <property type="molecule type" value="Genomic_DNA"/>
</dbReference>
<dbReference type="GO" id="GO:0006805">
    <property type="term" value="P:xenobiotic metabolic process"/>
    <property type="evidence" value="ECO:0007669"/>
    <property type="project" value="TreeGrafter"/>
</dbReference>
<keyword evidence="3" id="KW-0408">Iron</keyword>
<accession>A0A7K9E847</accession>
<dbReference type="OrthoDB" id="3934656at2759"/>